<organism evidence="2 3">
    <name type="scientific">Portunus trituberculatus</name>
    <name type="common">Swimming crab</name>
    <name type="synonym">Neptunus trituberculatus</name>
    <dbReference type="NCBI Taxonomy" id="210409"/>
    <lineage>
        <taxon>Eukaryota</taxon>
        <taxon>Metazoa</taxon>
        <taxon>Ecdysozoa</taxon>
        <taxon>Arthropoda</taxon>
        <taxon>Crustacea</taxon>
        <taxon>Multicrustacea</taxon>
        <taxon>Malacostraca</taxon>
        <taxon>Eumalacostraca</taxon>
        <taxon>Eucarida</taxon>
        <taxon>Decapoda</taxon>
        <taxon>Pleocyemata</taxon>
        <taxon>Brachyura</taxon>
        <taxon>Eubrachyura</taxon>
        <taxon>Portunoidea</taxon>
        <taxon>Portunidae</taxon>
        <taxon>Portuninae</taxon>
        <taxon>Portunus</taxon>
    </lineage>
</organism>
<proteinExistence type="predicted"/>
<feature type="region of interest" description="Disordered" evidence="1">
    <location>
        <begin position="1"/>
        <end position="24"/>
    </location>
</feature>
<sequence length="74" mass="8081">MLCGPVSPLLHPPPPGTTPLPQLTPHRHHQHLYSITINHKLVSVTTKLKCMVLRGSVSCKLPTPPPPPPLLHHS</sequence>
<evidence type="ECO:0000256" key="1">
    <source>
        <dbReference type="SAM" id="MobiDB-lite"/>
    </source>
</evidence>
<comment type="caution">
    <text evidence="2">The sequence shown here is derived from an EMBL/GenBank/DDBJ whole genome shotgun (WGS) entry which is preliminary data.</text>
</comment>
<accession>A0A5B7CSH5</accession>
<gene>
    <name evidence="2" type="ORF">E2C01_004496</name>
</gene>
<dbReference type="Proteomes" id="UP000324222">
    <property type="component" value="Unassembled WGS sequence"/>
</dbReference>
<evidence type="ECO:0000313" key="2">
    <source>
        <dbReference type="EMBL" id="MPC11821.1"/>
    </source>
</evidence>
<dbReference type="EMBL" id="VSRR010000183">
    <property type="protein sequence ID" value="MPC11821.1"/>
    <property type="molecule type" value="Genomic_DNA"/>
</dbReference>
<reference evidence="2 3" key="1">
    <citation type="submission" date="2019-05" db="EMBL/GenBank/DDBJ databases">
        <title>Another draft genome of Portunus trituberculatus and its Hox gene families provides insights of decapod evolution.</title>
        <authorList>
            <person name="Jeong J.-H."/>
            <person name="Song I."/>
            <person name="Kim S."/>
            <person name="Choi T."/>
            <person name="Kim D."/>
            <person name="Ryu S."/>
            <person name="Kim W."/>
        </authorList>
    </citation>
    <scope>NUCLEOTIDE SEQUENCE [LARGE SCALE GENOMIC DNA]</scope>
    <source>
        <tissue evidence="2">Muscle</tissue>
    </source>
</reference>
<protein>
    <submittedName>
        <fullName evidence="2">Uncharacterized protein</fullName>
    </submittedName>
</protein>
<keyword evidence="3" id="KW-1185">Reference proteome</keyword>
<name>A0A5B7CSH5_PORTR</name>
<dbReference type="AlphaFoldDB" id="A0A5B7CSH5"/>
<evidence type="ECO:0000313" key="3">
    <source>
        <dbReference type="Proteomes" id="UP000324222"/>
    </source>
</evidence>